<dbReference type="EMBL" id="AAGW02046106">
    <property type="status" value="NOT_ANNOTATED_CDS"/>
    <property type="molecule type" value="Genomic_DNA"/>
</dbReference>
<name>G1SGZ9_RABIT</name>
<dbReference type="PaxDb" id="9986-ENSOCUP00000001883"/>
<reference evidence="4" key="3">
    <citation type="submission" date="2025-09" db="UniProtKB">
        <authorList>
            <consortium name="Ensembl"/>
        </authorList>
    </citation>
    <scope>IDENTIFICATION</scope>
    <source>
        <strain evidence="4">Thorbecke</strain>
    </source>
</reference>
<accession>G1SGZ9</accession>
<dbReference type="Pfam" id="PF04826">
    <property type="entry name" value="Arm_2"/>
    <property type="match status" value="1"/>
</dbReference>
<feature type="compositionally biased region" description="Basic residues" evidence="2">
    <location>
        <begin position="52"/>
        <end position="66"/>
    </location>
</feature>
<dbReference type="SUPFAM" id="SSF48371">
    <property type="entry name" value="ARM repeat"/>
    <property type="match status" value="1"/>
</dbReference>
<evidence type="ECO:0000313" key="5">
    <source>
        <dbReference type="Proteomes" id="UP000001811"/>
    </source>
</evidence>
<organism evidence="4 5">
    <name type="scientific">Oryctolagus cuniculus</name>
    <name type="common">Rabbit</name>
    <dbReference type="NCBI Taxonomy" id="9986"/>
    <lineage>
        <taxon>Eukaryota</taxon>
        <taxon>Metazoa</taxon>
        <taxon>Chordata</taxon>
        <taxon>Craniata</taxon>
        <taxon>Vertebrata</taxon>
        <taxon>Euteleostomi</taxon>
        <taxon>Mammalia</taxon>
        <taxon>Eutheria</taxon>
        <taxon>Euarchontoglires</taxon>
        <taxon>Glires</taxon>
        <taxon>Lagomorpha</taxon>
        <taxon>Leporidae</taxon>
        <taxon>Oryctolagus</taxon>
    </lineage>
</organism>
<dbReference type="InterPro" id="IPR006911">
    <property type="entry name" value="ARM-rpt_dom"/>
</dbReference>
<dbReference type="eggNOG" id="ENOG502S6CE">
    <property type="taxonomic scope" value="Eukaryota"/>
</dbReference>
<dbReference type="FunCoup" id="G1SGZ9">
    <property type="interactions" value="103"/>
</dbReference>
<dbReference type="GO" id="GO:0005829">
    <property type="term" value="C:cytosol"/>
    <property type="evidence" value="ECO:0007669"/>
    <property type="project" value="Ensembl"/>
</dbReference>
<reference evidence="4" key="2">
    <citation type="submission" date="2025-08" db="UniProtKB">
        <authorList>
            <consortium name="Ensembl"/>
        </authorList>
    </citation>
    <scope>IDENTIFICATION</scope>
    <source>
        <strain evidence="4">Thorbecke</strain>
    </source>
</reference>
<dbReference type="InParanoid" id="G1SGZ9"/>
<reference evidence="4 5" key="1">
    <citation type="journal article" date="2011" name="Nature">
        <title>A high-resolution map of human evolutionary constraint using 29 mammals.</title>
        <authorList>
            <person name="Lindblad-Toh K."/>
            <person name="Garber M."/>
            <person name="Zuk O."/>
            <person name="Lin M.F."/>
            <person name="Parker B.J."/>
            <person name="Washietl S."/>
            <person name="Kheradpour P."/>
            <person name="Ernst J."/>
            <person name="Jordan G."/>
            <person name="Mauceli E."/>
            <person name="Ward L.D."/>
            <person name="Lowe C.B."/>
            <person name="Holloway A.K."/>
            <person name="Clamp M."/>
            <person name="Gnerre S."/>
            <person name="Alfoldi J."/>
            <person name="Beal K."/>
            <person name="Chang J."/>
            <person name="Clawson H."/>
            <person name="Cuff J."/>
            <person name="Di Palma F."/>
            <person name="Fitzgerald S."/>
            <person name="Flicek P."/>
            <person name="Guttman M."/>
            <person name="Hubisz M.J."/>
            <person name="Jaffe D.B."/>
            <person name="Jungreis I."/>
            <person name="Kent W.J."/>
            <person name="Kostka D."/>
            <person name="Lara M."/>
            <person name="Martins A.L."/>
            <person name="Massingham T."/>
            <person name="Moltke I."/>
            <person name="Raney B.J."/>
            <person name="Rasmussen M.D."/>
            <person name="Robinson J."/>
            <person name="Stark A."/>
            <person name="Vilella A.J."/>
            <person name="Wen J."/>
            <person name="Xie X."/>
            <person name="Zody M.C."/>
            <person name="Baldwin J."/>
            <person name="Bloom T."/>
            <person name="Chin C.W."/>
            <person name="Heiman D."/>
            <person name="Nicol R."/>
            <person name="Nusbaum C."/>
            <person name="Young S."/>
            <person name="Wilkinson J."/>
            <person name="Worley K.C."/>
            <person name="Kovar C.L."/>
            <person name="Muzny D.M."/>
            <person name="Gibbs R.A."/>
            <person name="Cree A."/>
            <person name="Dihn H.H."/>
            <person name="Fowler G."/>
            <person name="Jhangiani S."/>
            <person name="Joshi V."/>
            <person name="Lee S."/>
            <person name="Lewis L.R."/>
            <person name="Nazareth L.V."/>
            <person name="Okwuonu G."/>
            <person name="Santibanez J."/>
            <person name="Warren W.C."/>
            <person name="Mardis E.R."/>
            <person name="Weinstock G.M."/>
            <person name="Wilson R.K."/>
            <person name="Delehaunty K."/>
            <person name="Dooling D."/>
            <person name="Fronik C."/>
            <person name="Fulton L."/>
            <person name="Fulton B."/>
            <person name="Graves T."/>
            <person name="Minx P."/>
            <person name="Sodergren E."/>
            <person name="Birney E."/>
            <person name="Margulies E.H."/>
            <person name="Herrero J."/>
            <person name="Green E.D."/>
            <person name="Haussler D."/>
            <person name="Siepel A."/>
            <person name="Goldman N."/>
            <person name="Pollard K.S."/>
            <person name="Pedersen J.S."/>
            <person name="Lander E.S."/>
            <person name="Kellis M."/>
        </authorList>
    </citation>
    <scope>NUCLEOTIDE SEQUENCE [LARGE SCALE GENOMIC DNA]</scope>
    <source>
        <strain evidence="4 5">Thorbecke inbred</strain>
    </source>
</reference>
<evidence type="ECO:0000256" key="2">
    <source>
        <dbReference type="SAM" id="MobiDB-lite"/>
    </source>
</evidence>
<feature type="region of interest" description="Disordered" evidence="2">
    <location>
        <begin position="142"/>
        <end position="164"/>
    </location>
</feature>
<dbReference type="GeneTree" id="ENSGT00940000163396"/>
<evidence type="ECO:0000313" key="4">
    <source>
        <dbReference type="Ensembl" id="ENSOCUP00000001883.3"/>
    </source>
</evidence>
<feature type="region of interest" description="Disordered" evidence="2">
    <location>
        <begin position="1"/>
        <end position="30"/>
    </location>
</feature>
<feature type="domain" description="Armadillo repeat-containing" evidence="3">
    <location>
        <begin position="1129"/>
        <end position="1346"/>
    </location>
</feature>
<dbReference type="PANTHER" id="PTHR46414">
    <property type="entry name" value="PROTEIN BHLHB9-RELATED"/>
    <property type="match status" value="1"/>
</dbReference>
<dbReference type="PANTHER" id="PTHR46414:SF3">
    <property type="entry name" value="G-PROTEIN COUPLED RECEPTOR-ASSOCIATED SORTING PROTEIN 1"/>
    <property type="match status" value="1"/>
</dbReference>
<dbReference type="InterPro" id="IPR043374">
    <property type="entry name" value="GASP1-3"/>
</dbReference>
<dbReference type="OMA" id="WFWATEE"/>
<evidence type="ECO:0000256" key="1">
    <source>
        <dbReference type="ARBA" id="ARBA00011013"/>
    </source>
</evidence>
<dbReference type="Bgee" id="ENSOCUG00000002182">
    <property type="expression patterns" value="Expressed in frontal cortex and 16 other cell types or tissues"/>
</dbReference>
<dbReference type="OrthoDB" id="9664939at2759"/>
<dbReference type="CTD" id="9737"/>
<keyword evidence="5" id="KW-1185">Reference proteome</keyword>
<feature type="region of interest" description="Disordered" evidence="2">
    <location>
        <begin position="46"/>
        <end position="87"/>
    </location>
</feature>
<dbReference type="RefSeq" id="XP_002720391.3">
    <property type="nucleotide sequence ID" value="XM_002720345.5"/>
</dbReference>
<protein>
    <submittedName>
        <fullName evidence="4">G protein-coupled receptor associated sorting protein 1</fullName>
    </submittedName>
</protein>
<dbReference type="GO" id="GO:0008333">
    <property type="term" value="P:endosome to lysosome transport"/>
    <property type="evidence" value="ECO:0007669"/>
    <property type="project" value="Ensembl"/>
</dbReference>
<dbReference type="InterPro" id="IPR016024">
    <property type="entry name" value="ARM-type_fold"/>
</dbReference>
<dbReference type="GO" id="GO:1990172">
    <property type="term" value="P:G protein-coupled receptor catabolic process"/>
    <property type="evidence" value="ECO:0007669"/>
    <property type="project" value="Ensembl"/>
</dbReference>
<dbReference type="GeneID" id="100343091"/>
<dbReference type="Ensembl" id="ENSOCUT00000002181.3">
    <property type="protein sequence ID" value="ENSOCUP00000001883.3"/>
    <property type="gene ID" value="ENSOCUG00000002182.3"/>
</dbReference>
<proteinExistence type="inferred from homology"/>
<evidence type="ECO:0000259" key="3">
    <source>
        <dbReference type="Pfam" id="PF04826"/>
    </source>
</evidence>
<dbReference type="KEGG" id="ocu:100343091"/>
<dbReference type="Gene3D" id="1.25.10.10">
    <property type="entry name" value="Leucine-rich Repeat Variant"/>
    <property type="match status" value="1"/>
</dbReference>
<dbReference type="InterPro" id="IPR011989">
    <property type="entry name" value="ARM-like"/>
</dbReference>
<gene>
    <name evidence="4" type="primary">GPRASP1</name>
</gene>
<dbReference type="STRING" id="9986.ENSOCUP00000001883"/>
<sequence length="1372" mass="153749">MTGAEIEPGVASKPETKAGEEVVGGAERENEVPLVVRPKVRIQAQIMNGARPKTKTKVMPRARPKTKASTGGGAHSKSKSKGILGSESKGDAQVWAQAECGAMAMLKTEGESPTSSAFSRSVAKTKCLSVDRELLNMDTESFPRRKDNSQAGFQPSFRSEGEDGIESWYCPKPLSKQETSLCSLFWNRDEVSSKFRPRNRIKASTRSRHMARKEVNILCKPKTKKELCTVSSSGSEDESVKIPCFWAKDQTYSWSRPREEANNWSRFTSKTQVCVESSFGSDREDHMKSWFWSREGIKSRSKPRARKEANTRARQRAKQEACMDFISGCMDVRKNEPWFLPGEKAGNFLWPKTKKEARARAMAKEEAKAKTRAKAKREVKSEEEVLIGTWLWATEESSMVDGANIMSISQMEGESLVGSWFWTEEEDSLGTGASKSIPRAKVEPSCDSYLGAVKNTSVASGTAGASETMLAADEEVIVSSWFWVGEEANPEPEEETIFGSWFWDIDETSVESGTAVSCESRQKSEEEAAVGPWFWTGEEGSVVAAVGEEAKSGSEEDTIFGSWFWSENQPPVDSRDEASCDTVPVGEEEEEEPIIGSLFWAGVDTWVEAEVNSMSNLEDEEEAIVSPWFGVKEEVSMKYGAGARCKFMTGAEEKDRSYFWEKGKPFMYPADGGSWNSKPKEEEDTVDSCFWSKNYSRPGAIVGSSLCAAEGGSIDDETGEEARLPTEGENVIKPLFWKDDEAIQETTSREDPRPAAEEEYIVGSWFLAGEEYGLEAVPKVREENILTTEEEAVLGSWFWEEPVRREAGFCNKSSVTSEEEEVIVGSWFWEEGARTGTVIEASSESKPGTEEEEIIIGSWFWDEEASIETGSHAVDKTRSETEENVFGSWFWAAKEGDGESGVCHVSSPQDDEEMIVESWLWSGEEAIKETGTVATCESENEEGAVAGSWFGAQNEENDGTGSGTNCESRTFADEDEAIVGSWFWAGDEPHFESNPSPVFRAICKSRCSVEQEPDPSRRPQSWDEVTVQFKPGPWGRVGFPSTSTFNFPKEAVFLFSEMFGGKPKLLELSPEREEQESLLQPDQPDPEFQFRYDPSYRSVQEIREHLRDKESTGPENWSCSCIQCELRIDSEEFEELLLLMDRIRDPFIHEISKIAMGMRSASQFTRDFIRDSGVVSLIQALLNYPSSRVRTHFLENMIRMTPPYPNLNMIQTYVCQVCEETLAYGLDTPEQLCGIRMITHLTSTTDYHTLIANYMSELLSLLATGNTQTRFHVLKILLNFSENLVMTKELLSAEAMSEFMGLVSRNETNDNVQIILAIFENIGNNIKKEAVFTDDDFDLEPLISTFHEVEKFIKELQSKPDDPNDPEADQEN</sequence>
<dbReference type="HOGENOM" id="CLU_008490_0_0_1"/>
<dbReference type="Proteomes" id="UP000001811">
    <property type="component" value="Chromosome X"/>
</dbReference>
<comment type="similarity">
    <text evidence="1">Belongs to the GPRASP family.</text>
</comment>
<dbReference type="GO" id="GO:0005634">
    <property type="term" value="C:nucleus"/>
    <property type="evidence" value="ECO:0007669"/>
    <property type="project" value="TreeGrafter"/>
</dbReference>
<feature type="compositionally biased region" description="Basic and acidic residues" evidence="2">
    <location>
        <begin position="14"/>
        <end position="30"/>
    </location>
</feature>